<evidence type="ECO:0000313" key="3">
    <source>
        <dbReference type="Proteomes" id="UP000625711"/>
    </source>
</evidence>
<dbReference type="EMBL" id="JAACXV010010930">
    <property type="protein sequence ID" value="KAF7275282.1"/>
    <property type="molecule type" value="Genomic_DNA"/>
</dbReference>
<organism evidence="2 3">
    <name type="scientific">Rhynchophorus ferrugineus</name>
    <name type="common">Red palm weevil</name>
    <name type="synonym">Curculio ferrugineus</name>
    <dbReference type="NCBI Taxonomy" id="354439"/>
    <lineage>
        <taxon>Eukaryota</taxon>
        <taxon>Metazoa</taxon>
        <taxon>Ecdysozoa</taxon>
        <taxon>Arthropoda</taxon>
        <taxon>Hexapoda</taxon>
        <taxon>Insecta</taxon>
        <taxon>Pterygota</taxon>
        <taxon>Neoptera</taxon>
        <taxon>Endopterygota</taxon>
        <taxon>Coleoptera</taxon>
        <taxon>Polyphaga</taxon>
        <taxon>Cucujiformia</taxon>
        <taxon>Curculionidae</taxon>
        <taxon>Dryophthorinae</taxon>
        <taxon>Rhynchophorus</taxon>
    </lineage>
</organism>
<comment type="caution">
    <text evidence="2">The sequence shown here is derived from an EMBL/GenBank/DDBJ whole genome shotgun (WGS) entry which is preliminary data.</text>
</comment>
<reference evidence="2" key="1">
    <citation type="submission" date="2020-08" db="EMBL/GenBank/DDBJ databases">
        <title>Genome sequencing and assembly of the red palm weevil Rhynchophorus ferrugineus.</title>
        <authorList>
            <person name="Dias G.B."/>
            <person name="Bergman C.M."/>
            <person name="Manee M."/>
        </authorList>
    </citation>
    <scope>NUCLEOTIDE SEQUENCE</scope>
    <source>
        <strain evidence="2">AA-2017</strain>
        <tissue evidence="2">Whole larva</tissue>
    </source>
</reference>
<feature type="region of interest" description="Disordered" evidence="1">
    <location>
        <begin position="1"/>
        <end position="69"/>
    </location>
</feature>
<dbReference type="AlphaFoldDB" id="A0A834I673"/>
<sequence length="85" mass="9620">MDARVPVQGTKLDRKSRLSLQEKELRPDTVPSKTRRNTISEYTKPKKKSKAPPNPTIIEDEDDVSENIPGYDTITVENEVQPTPT</sequence>
<gene>
    <name evidence="2" type="ORF">GWI33_012013</name>
</gene>
<evidence type="ECO:0000256" key="1">
    <source>
        <dbReference type="SAM" id="MobiDB-lite"/>
    </source>
</evidence>
<proteinExistence type="predicted"/>
<dbReference type="Proteomes" id="UP000625711">
    <property type="component" value="Unassembled WGS sequence"/>
</dbReference>
<feature type="non-terminal residue" evidence="2">
    <location>
        <position position="85"/>
    </location>
</feature>
<feature type="compositionally biased region" description="Basic and acidic residues" evidence="1">
    <location>
        <begin position="11"/>
        <end position="27"/>
    </location>
</feature>
<keyword evidence="3" id="KW-1185">Reference proteome</keyword>
<accession>A0A834I673</accession>
<name>A0A834I673_RHYFE</name>
<evidence type="ECO:0000313" key="2">
    <source>
        <dbReference type="EMBL" id="KAF7275282.1"/>
    </source>
</evidence>
<protein>
    <submittedName>
        <fullName evidence="2">Uncharacterized protein</fullName>
    </submittedName>
</protein>